<dbReference type="RefSeq" id="WP_207064278.1">
    <property type="nucleotide sequence ID" value="NZ_BAABLE010000011.1"/>
</dbReference>
<dbReference type="Proteomes" id="UP000561045">
    <property type="component" value="Unassembled WGS sequence"/>
</dbReference>
<keyword evidence="2" id="KW-1185">Reference proteome</keyword>
<dbReference type="SUPFAM" id="SSF53756">
    <property type="entry name" value="UDP-Glycosyltransferase/glycogen phosphorylase"/>
    <property type="match status" value="1"/>
</dbReference>
<dbReference type="AlphaFoldDB" id="A0A840BKX0"/>
<gene>
    <name evidence="1" type="ORF">GGR36_001580</name>
</gene>
<name>A0A840BKX0_9RHOO</name>
<organism evidence="1 2">
    <name type="scientific">Niveibacterium umoris</name>
    <dbReference type="NCBI Taxonomy" id="1193620"/>
    <lineage>
        <taxon>Bacteria</taxon>
        <taxon>Pseudomonadati</taxon>
        <taxon>Pseudomonadota</taxon>
        <taxon>Betaproteobacteria</taxon>
        <taxon>Rhodocyclales</taxon>
        <taxon>Rhodocyclaceae</taxon>
        <taxon>Niveibacterium</taxon>
    </lineage>
</organism>
<dbReference type="EMBL" id="JACIET010000001">
    <property type="protein sequence ID" value="MBB4012272.1"/>
    <property type="molecule type" value="Genomic_DNA"/>
</dbReference>
<reference evidence="1 2" key="1">
    <citation type="submission" date="2020-08" db="EMBL/GenBank/DDBJ databases">
        <title>Genomic Encyclopedia of Type Strains, Phase IV (KMG-IV): sequencing the most valuable type-strain genomes for metagenomic binning, comparative biology and taxonomic classification.</title>
        <authorList>
            <person name="Goeker M."/>
        </authorList>
    </citation>
    <scope>NUCLEOTIDE SEQUENCE [LARGE SCALE GENOMIC DNA]</scope>
    <source>
        <strain evidence="1 2">DSM 106739</strain>
    </source>
</reference>
<evidence type="ECO:0008006" key="3">
    <source>
        <dbReference type="Google" id="ProtNLM"/>
    </source>
</evidence>
<sequence>MPVTCEIPATTHKVVGWWPQSIDPLKAGVRMRCLTPLAALQRDGVEVELYDPACEARYCSVIVQAWSVFGTVRNSLPPDAMLVAVARLKQQGVRIVVDNCDNQFYNPTNNPDWEAQVNRLRKLLAMADHLVCATEALAQVTREQGFEQPVSVVGDAVEGDADLMPGESWARRHLNPRRWPAKRKLLQHARWVGYWRDRGHLPLVWFGNHGVGFAEGGMGDLAAVRDQIHRVSERCPVSLSVISNHPPKYQALFRDWSIPHHYLDWDRTTFLEALRLHDVALIPVADNPFTRCKSGNRVATALHEGLSVVADAISSYKVFSEFGFLNGFDGAVADYLLDAEGRKERAAAGRAFVARKCSQAAVALQWRQVINAELLRASGRATSAAGVDSRATSLRA</sequence>
<accession>A0A840BKX0</accession>
<evidence type="ECO:0000313" key="2">
    <source>
        <dbReference type="Proteomes" id="UP000561045"/>
    </source>
</evidence>
<comment type="caution">
    <text evidence="1">The sequence shown here is derived from an EMBL/GenBank/DDBJ whole genome shotgun (WGS) entry which is preliminary data.</text>
</comment>
<proteinExistence type="predicted"/>
<evidence type="ECO:0000313" key="1">
    <source>
        <dbReference type="EMBL" id="MBB4012272.1"/>
    </source>
</evidence>
<protein>
    <recommendedName>
        <fullName evidence="3">Glycosyltransferase family 1 protein</fullName>
    </recommendedName>
</protein>